<feature type="region of interest" description="Disordered" evidence="8">
    <location>
        <begin position="87"/>
        <end position="382"/>
    </location>
</feature>
<dbReference type="Proteomes" id="UP001369086">
    <property type="component" value="Unassembled WGS sequence"/>
</dbReference>
<evidence type="ECO:0000256" key="5">
    <source>
        <dbReference type="ARBA" id="ARBA00023125"/>
    </source>
</evidence>
<proteinExistence type="inferred from homology"/>
<evidence type="ECO:0000313" key="10">
    <source>
        <dbReference type="EMBL" id="KAK6493956.1"/>
    </source>
</evidence>
<evidence type="ECO:0000256" key="4">
    <source>
        <dbReference type="ARBA" id="ARBA00023054"/>
    </source>
</evidence>
<protein>
    <submittedName>
        <fullName evidence="10">Lens epithelium-derived growth factor-like isoform X1</fullName>
    </submittedName>
</protein>
<evidence type="ECO:0000256" key="8">
    <source>
        <dbReference type="SAM" id="MobiDB-lite"/>
    </source>
</evidence>
<feature type="compositionally biased region" description="Low complexity" evidence="8">
    <location>
        <begin position="207"/>
        <end position="220"/>
    </location>
</feature>
<dbReference type="PANTHER" id="PTHR12550:SF42">
    <property type="entry name" value="PC4 AND SFRS1-INTERACTING PROTEIN"/>
    <property type="match status" value="1"/>
</dbReference>
<dbReference type="Gene3D" id="1.20.930.10">
    <property type="entry name" value="Conserved domain common to transcription factors TFIIS, elongin A, CRSP70"/>
    <property type="match status" value="1"/>
</dbReference>
<keyword evidence="6" id="KW-0804">Transcription</keyword>
<feature type="compositionally biased region" description="Basic and acidic residues" evidence="8">
    <location>
        <begin position="345"/>
        <end position="357"/>
    </location>
</feature>
<dbReference type="EMBL" id="JAHFZB010000001">
    <property type="protein sequence ID" value="KAK6493956.1"/>
    <property type="molecule type" value="Genomic_DNA"/>
</dbReference>
<dbReference type="InterPro" id="IPR035441">
    <property type="entry name" value="TFIIS/LEDGF_dom_sf"/>
</dbReference>
<accession>A0ABR1AA45</accession>
<keyword evidence="11" id="KW-1185">Reference proteome</keyword>
<dbReference type="InterPro" id="IPR000313">
    <property type="entry name" value="PWWP_dom"/>
</dbReference>
<dbReference type="Pfam" id="PF11467">
    <property type="entry name" value="LEDGF"/>
    <property type="match status" value="1"/>
</dbReference>
<feature type="compositionally biased region" description="Basic and acidic residues" evidence="8">
    <location>
        <begin position="152"/>
        <end position="165"/>
    </location>
</feature>
<dbReference type="SUPFAM" id="SSF63748">
    <property type="entry name" value="Tudor/PWWP/MBT"/>
    <property type="match status" value="1"/>
</dbReference>
<feature type="compositionally biased region" description="Basic and acidic residues" evidence="8">
    <location>
        <begin position="366"/>
        <end position="382"/>
    </location>
</feature>
<reference evidence="10 11" key="1">
    <citation type="submission" date="2021-05" db="EMBL/GenBank/DDBJ databases">
        <authorList>
            <person name="Zahm M."/>
            <person name="Klopp C."/>
            <person name="Cabau C."/>
            <person name="Kuhl H."/>
            <person name="Suciu R."/>
            <person name="Ciorpac M."/>
            <person name="Holostenco D."/>
            <person name="Gessner J."/>
            <person name="Wuertz S."/>
            <person name="Hohne C."/>
            <person name="Stock M."/>
            <person name="Gislard M."/>
            <person name="Lluch J."/>
            <person name="Milhes M."/>
            <person name="Lampietro C."/>
            <person name="Lopez Roques C."/>
            <person name="Donnadieu C."/>
            <person name="Du K."/>
            <person name="Schartl M."/>
            <person name="Guiguen Y."/>
        </authorList>
    </citation>
    <scope>NUCLEOTIDE SEQUENCE [LARGE SCALE GENOMIC DNA]</scope>
    <source>
        <strain evidence="10">Hh-F2</strain>
        <tissue evidence="10">Blood</tissue>
    </source>
</reference>
<keyword evidence="5" id="KW-0238">DNA-binding</keyword>
<evidence type="ECO:0000259" key="9">
    <source>
        <dbReference type="PROSITE" id="PS50812"/>
    </source>
</evidence>
<feature type="compositionally biased region" description="Basic and acidic residues" evidence="8">
    <location>
        <begin position="482"/>
        <end position="505"/>
    </location>
</feature>
<evidence type="ECO:0000256" key="7">
    <source>
        <dbReference type="ARBA" id="ARBA00023242"/>
    </source>
</evidence>
<dbReference type="CDD" id="cd20151">
    <property type="entry name" value="PWWP_PSIP"/>
    <property type="match status" value="1"/>
</dbReference>
<feature type="compositionally biased region" description="Basic and acidic residues" evidence="8">
    <location>
        <begin position="540"/>
        <end position="551"/>
    </location>
</feature>
<feature type="region of interest" description="Disordered" evidence="8">
    <location>
        <begin position="482"/>
        <end position="559"/>
    </location>
</feature>
<evidence type="ECO:0000256" key="3">
    <source>
        <dbReference type="ARBA" id="ARBA00023015"/>
    </source>
</evidence>
<keyword evidence="3" id="KW-0805">Transcription regulation</keyword>
<dbReference type="InterPro" id="IPR021567">
    <property type="entry name" value="LEDGF_IBD"/>
</dbReference>
<feature type="domain" description="PWWP" evidence="9">
    <location>
        <begin position="7"/>
        <end position="64"/>
    </location>
</feature>
<evidence type="ECO:0000256" key="2">
    <source>
        <dbReference type="ARBA" id="ARBA00005309"/>
    </source>
</evidence>
<comment type="subcellular location">
    <subcellularLocation>
        <location evidence="1">Nucleus</location>
    </subcellularLocation>
</comment>
<comment type="similarity">
    <text evidence="2">Belongs to the HDGF family.</text>
</comment>
<feature type="compositionally biased region" description="Basic and acidic residues" evidence="8">
    <location>
        <begin position="251"/>
        <end position="302"/>
    </location>
</feature>
<name>A0ABR1AA45_HUSHU</name>
<evidence type="ECO:0000256" key="6">
    <source>
        <dbReference type="ARBA" id="ARBA00023163"/>
    </source>
</evidence>
<gene>
    <name evidence="10" type="ORF">HHUSO_G378</name>
</gene>
<comment type="caution">
    <text evidence="10">The sequence shown here is derived from an EMBL/GenBank/DDBJ whole genome shotgun (WGS) entry which is preliminary data.</text>
</comment>
<evidence type="ECO:0000256" key="1">
    <source>
        <dbReference type="ARBA" id="ARBA00004123"/>
    </source>
</evidence>
<dbReference type="Pfam" id="PF00855">
    <property type="entry name" value="PWWP"/>
    <property type="match status" value="1"/>
</dbReference>
<dbReference type="Gene3D" id="2.30.30.140">
    <property type="match status" value="1"/>
</dbReference>
<keyword evidence="7" id="KW-0539">Nucleus</keyword>
<dbReference type="PANTHER" id="PTHR12550">
    <property type="entry name" value="HEPATOMA-DERIVED GROWTH FACTOR-RELATED"/>
    <property type="match status" value="1"/>
</dbReference>
<sequence>MTRDYKPGDLIFAKMKGYPHWPARVDDVPDGAVKPSNVKLPIFFFGTHETAFLGPKDIFPYAENKDKYGKPNKRKGFNEGLWEIENNPKVELSDPEMQPVGSVTDKDPVSDSSQEQEQQVEEEAKAGDKRRKSTSAKVPAKRARLATAGSEGDQKEAEGANKDTENLPVSGYDTAKKGAPETPVKAKRGRKKKILDMEPESEKDEAIASPVSSPPVAEVVTPKRRGRKPKAEKLLSPPLPPTSGSEMDLSEPERKRKRGLEEKPTKPQKSEEEDKKKDGRKRKDEEKPTDTGEKESKKEPEVKRRKNAKGGSSSDSEEDGEKNKNDRFAAAKRRNVLKAQQDMLEIERDERRRKLEEQTASEQSIEDGKKPEEKKVEKKKDLSADSRLQRLHGEIKISLKIDSPDVKKCIEALDELGTLQVTTQHLQKHSELIATLKKIRRFKASQDIMDKATMLYNKFKTMFLVGEGDSVITQVLNKSLAEQRQHEEAKKGAIKKAEQAKELSTDTKGMSGDAEKNPSQQDQDKEETTGNAEQSSAGKEPTKEESEKQQKGGESLPEN</sequence>
<feature type="compositionally biased region" description="Basic residues" evidence="8">
    <location>
        <begin position="128"/>
        <end position="144"/>
    </location>
</feature>
<organism evidence="10 11">
    <name type="scientific">Huso huso</name>
    <name type="common">Beluga</name>
    <name type="synonym">Acipenser huso</name>
    <dbReference type="NCBI Taxonomy" id="61971"/>
    <lineage>
        <taxon>Eukaryota</taxon>
        <taxon>Metazoa</taxon>
        <taxon>Chordata</taxon>
        <taxon>Craniata</taxon>
        <taxon>Vertebrata</taxon>
        <taxon>Euteleostomi</taxon>
        <taxon>Actinopterygii</taxon>
        <taxon>Chondrostei</taxon>
        <taxon>Acipenseriformes</taxon>
        <taxon>Acipenseridae</taxon>
        <taxon>Huso</taxon>
    </lineage>
</organism>
<dbReference type="SMART" id="SM00293">
    <property type="entry name" value="PWWP"/>
    <property type="match status" value="1"/>
</dbReference>
<dbReference type="InterPro" id="IPR036218">
    <property type="entry name" value="HIVI-bd_sf"/>
</dbReference>
<evidence type="ECO:0000313" key="11">
    <source>
        <dbReference type="Proteomes" id="UP001369086"/>
    </source>
</evidence>
<keyword evidence="4" id="KW-0175">Coiled coil</keyword>
<dbReference type="SUPFAM" id="SSF140576">
    <property type="entry name" value="HIV integrase-binding domain"/>
    <property type="match status" value="1"/>
</dbReference>
<dbReference type="PROSITE" id="PS50812">
    <property type="entry name" value="PWWP"/>
    <property type="match status" value="1"/>
</dbReference>